<dbReference type="AlphaFoldDB" id="A0A171CN14"/>
<dbReference type="InterPro" id="IPR054567">
    <property type="entry name" value="NNH7"/>
</dbReference>
<dbReference type="SUPFAM" id="SSF52540">
    <property type="entry name" value="P-loop containing nucleoside triphosphate hydrolases"/>
    <property type="match status" value="1"/>
</dbReference>
<reference evidence="3" key="2">
    <citation type="submission" date="2016-04" db="EMBL/GenBank/DDBJ databases">
        <title>Planomonospora sphaerica JCM9374 whole genome shotgun sequence.</title>
        <authorList>
            <person name="Suzuki T."/>
            <person name="Dohra H."/>
            <person name="Kodani S."/>
        </authorList>
    </citation>
    <scope>NUCLEOTIDE SEQUENCE [LARGE SCALE GENOMIC DNA]</scope>
    <source>
        <strain evidence="3">JCM 9374</strain>
    </source>
</reference>
<gene>
    <name evidence="2" type="ORF">PS9374_02613</name>
</gene>
<feature type="domain" description="NACHT N-terminal Helical" evidence="1">
    <location>
        <begin position="2"/>
        <end position="221"/>
    </location>
</feature>
<dbReference type="Proteomes" id="UP000077701">
    <property type="component" value="Unassembled WGS sequence"/>
</dbReference>
<protein>
    <submittedName>
        <fullName evidence="2">Signal transduction protein with Nacht domain protein</fullName>
    </submittedName>
</protein>
<dbReference type="OrthoDB" id="419933at2"/>
<dbReference type="EMBL" id="BDCX01000005">
    <property type="protein sequence ID" value="GAT66961.1"/>
    <property type="molecule type" value="Genomic_DNA"/>
</dbReference>
<dbReference type="RefSeq" id="WP_068897020.1">
    <property type="nucleotide sequence ID" value="NZ_BDCX01000005.1"/>
</dbReference>
<accession>A0A171CN14</accession>
<evidence type="ECO:0000313" key="2">
    <source>
        <dbReference type="EMBL" id="GAT66961.1"/>
    </source>
</evidence>
<evidence type="ECO:0000259" key="1">
    <source>
        <dbReference type="Pfam" id="PF22738"/>
    </source>
</evidence>
<evidence type="ECO:0000313" key="3">
    <source>
        <dbReference type="Proteomes" id="UP000077701"/>
    </source>
</evidence>
<dbReference type="STRING" id="161355.PS9374_02613"/>
<proteinExistence type="predicted"/>
<dbReference type="Gene3D" id="3.40.50.300">
    <property type="entry name" value="P-loop containing nucleotide triphosphate hydrolases"/>
    <property type="match status" value="1"/>
</dbReference>
<dbReference type="InterPro" id="IPR027417">
    <property type="entry name" value="P-loop_NTPase"/>
</dbReference>
<sequence>MAKPISYADAVRMLGEEPVITTLNRVFGGALLSASTLGMSDALSWFDPKPDAVRLGHEIIGGLRDKITGLGRHDRTQRLQAAHAIVVLTAFYEAIDEVELPLSAGEIGLDRASLAAIAAAEGTQDALAASLLHHGLPVPEVHRPYEDALEALRSYYAEISMRLLSHLHGLAVWRNLDATQRDRARRSLHGGLADAALLRYEVLYRRLAIEFPEFAFWVGLGQHRATREEIRSGLARTSEAIQSDLADACGELRTGLAGLQLLLDGLVSGRVPDHQLAALTRANEAALGRPVTETQERMDGLTFPTLGSAYIDTGFKIIDTPDSADLGTEKCWSVMPTRDDLSLFLAGFLTSPRATEAPLVVLGQPGAGKSVLMKVLAARLGGEGFLPLRVPLRSVSADAHVQEQIEQAVHAATGENPTWPDLVRSSGGALPVVLLDGLDELLQATGVQRADYLVQVAGFQRREAELGRPVAVIVTTRTAVADRCRVPPGTLAVRLEPFDDGRLERWLRIWNTANAGYFASQGLRPLSAETAGAHRELAGQPLLLLMLALYDAHPESNGLLDREEVSRAKLYERLLVRFTEREVGKHRAGLAPREHERAVEHELLRLSVTAFAMFTRGRQWVTLEELDTDLAVLLPTSNTAASTGFQAPLCEADLAIGGFFFVHRSQAVQNRRELRTYEFLHATFGEYLVARLFHQILVDLANQEERTSSLLGGPGPRDGLLHALSSFTVLTTRLPILDFLKRLVGEDDRLKPLLIRLFQSREERTDRSYESYRPVPGLSEITRQACYWANLTILAAYLCEGLGMSGLCRPGEDPIRLWQSLALLWRSVLTPEQWGSLIQGLWVTQTSNDGHRDLRLYPGSGFFSRPVDLAWALDLGEDGASRDVSHTDLSALRRGADFLCLPETDLLASLSDAFDDEDSFLHSIEIVGGPDGPLVTSMAAALIRVLMASRITDPERLSQVYHVACFMATGPTHSYMADRTLPVILSKLEQDLPRLPRRTAIEIMDRIAPFAYYDPRLTPFIHCALAFTARYRMHAKAESWLNSGEPLSPLIALLTVTALIELDLDPEQARSSFKAFRAVQAFDDADLRTVHHEDPQLYHRAKKIIETYGEPYGLAHLEWQDMLNPHV</sequence>
<comment type="caution">
    <text evidence="2">The sequence shown here is derived from an EMBL/GenBank/DDBJ whole genome shotgun (WGS) entry which is preliminary data.</text>
</comment>
<organism evidence="2 3">
    <name type="scientific">Planomonospora sphaerica</name>
    <dbReference type="NCBI Taxonomy" id="161355"/>
    <lineage>
        <taxon>Bacteria</taxon>
        <taxon>Bacillati</taxon>
        <taxon>Actinomycetota</taxon>
        <taxon>Actinomycetes</taxon>
        <taxon>Streptosporangiales</taxon>
        <taxon>Streptosporangiaceae</taxon>
        <taxon>Planomonospora</taxon>
    </lineage>
</organism>
<dbReference type="Pfam" id="PF22738">
    <property type="entry name" value="NNH7"/>
    <property type="match status" value="1"/>
</dbReference>
<reference evidence="2 3" key="1">
    <citation type="journal article" date="2016" name="Genome Announc.">
        <title>Draft Genome Sequence of Planomonospora sphaerica JCM9374, a Rare Actinomycete.</title>
        <authorList>
            <person name="Dohra H."/>
            <person name="Suzuki T."/>
            <person name="Inoue Y."/>
            <person name="Kodani S."/>
        </authorList>
    </citation>
    <scope>NUCLEOTIDE SEQUENCE [LARGE SCALE GENOMIC DNA]</scope>
    <source>
        <strain evidence="2 3">JCM 9374</strain>
    </source>
</reference>
<name>A0A171CN14_9ACTN</name>
<keyword evidence="3" id="KW-1185">Reference proteome</keyword>